<gene>
    <name evidence="1" type="ORF">B0T24DRAFT_599171</name>
</gene>
<keyword evidence="2" id="KW-1185">Reference proteome</keyword>
<proteinExistence type="predicted"/>
<protein>
    <submittedName>
        <fullName evidence="1">Uncharacterized protein</fullName>
    </submittedName>
</protein>
<organism evidence="1 2">
    <name type="scientific">Lasiosphaeria ovina</name>
    <dbReference type="NCBI Taxonomy" id="92902"/>
    <lineage>
        <taxon>Eukaryota</taxon>
        <taxon>Fungi</taxon>
        <taxon>Dikarya</taxon>
        <taxon>Ascomycota</taxon>
        <taxon>Pezizomycotina</taxon>
        <taxon>Sordariomycetes</taxon>
        <taxon>Sordariomycetidae</taxon>
        <taxon>Sordariales</taxon>
        <taxon>Lasiosphaeriaceae</taxon>
        <taxon>Lasiosphaeria</taxon>
    </lineage>
</organism>
<sequence length="363" mass="40034">MPLEEVKGQIFSVTGVDGERFDEPIHLTGEVVKDNIAEEIEKFNNRNNSEADDAPADTAKTWEYVYYRTIDAMISQPEDSDRPPRYLPLPMTLCCSARKRDRTTHEFIVDPPAFSRDVVQAFWEATLGSFFIYGYLYEGSVLQHALVLLIRDVLAAGAGAEAGTTTVPCYVQDPGYRPEDESILTLPQHGSIIFNGLRCSELDPRNVATKVGLALLYYWRCGFQAGYVLAVLREVSVGACDPNKDYDWYEYSSDGGCNATTGVCTVHALNYLEGAPTTADIDTNYATWLVAVGPEQIGDLAVSYFGEAQGTFAVGSRRYSSGPGLGRDEGLECKQACEQLVSIEAEWDLSLKFKLTNPCRTAT</sequence>
<dbReference type="Proteomes" id="UP001287356">
    <property type="component" value="Unassembled WGS sequence"/>
</dbReference>
<reference evidence="1" key="2">
    <citation type="submission" date="2023-06" db="EMBL/GenBank/DDBJ databases">
        <authorList>
            <consortium name="Lawrence Berkeley National Laboratory"/>
            <person name="Haridas S."/>
            <person name="Hensen N."/>
            <person name="Bonometti L."/>
            <person name="Westerberg I."/>
            <person name="Brannstrom I.O."/>
            <person name="Guillou S."/>
            <person name="Cros-Aarteil S."/>
            <person name="Calhoun S."/>
            <person name="Kuo A."/>
            <person name="Mondo S."/>
            <person name="Pangilinan J."/>
            <person name="Riley R."/>
            <person name="Labutti K."/>
            <person name="Andreopoulos B."/>
            <person name="Lipzen A."/>
            <person name="Chen C."/>
            <person name="Yanf M."/>
            <person name="Daum C."/>
            <person name="Ng V."/>
            <person name="Clum A."/>
            <person name="Steindorff A."/>
            <person name="Ohm R."/>
            <person name="Martin F."/>
            <person name="Silar P."/>
            <person name="Natvig D."/>
            <person name="Lalanne C."/>
            <person name="Gautier V."/>
            <person name="Ament-Velasquez S.L."/>
            <person name="Kruys A."/>
            <person name="Hutchinson M.I."/>
            <person name="Powell A.J."/>
            <person name="Barry K."/>
            <person name="Miller A.N."/>
            <person name="Grigoriev I.V."/>
            <person name="Debuchy R."/>
            <person name="Gladieux P."/>
            <person name="Thoren M.H."/>
            <person name="Johannesson H."/>
        </authorList>
    </citation>
    <scope>NUCLEOTIDE SEQUENCE</scope>
    <source>
        <strain evidence="1">CBS 958.72</strain>
    </source>
</reference>
<name>A0AAE0JUM1_9PEZI</name>
<evidence type="ECO:0000313" key="2">
    <source>
        <dbReference type="Proteomes" id="UP001287356"/>
    </source>
</evidence>
<accession>A0AAE0JUM1</accession>
<evidence type="ECO:0000313" key="1">
    <source>
        <dbReference type="EMBL" id="KAK3361451.1"/>
    </source>
</evidence>
<reference evidence="1" key="1">
    <citation type="journal article" date="2023" name="Mol. Phylogenet. Evol.">
        <title>Genome-scale phylogeny and comparative genomics of the fungal order Sordariales.</title>
        <authorList>
            <person name="Hensen N."/>
            <person name="Bonometti L."/>
            <person name="Westerberg I."/>
            <person name="Brannstrom I.O."/>
            <person name="Guillou S."/>
            <person name="Cros-Aarteil S."/>
            <person name="Calhoun S."/>
            <person name="Haridas S."/>
            <person name="Kuo A."/>
            <person name="Mondo S."/>
            <person name="Pangilinan J."/>
            <person name="Riley R."/>
            <person name="LaButti K."/>
            <person name="Andreopoulos B."/>
            <person name="Lipzen A."/>
            <person name="Chen C."/>
            <person name="Yan M."/>
            <person name="Daum C."/>
            <person name="Ng V."/>
            <person name="Clum A."/>
            <person name="Steindorff A."/>
            <person name="Ohm R.A."/>
            <person name="Martin F."/>
            <person name="Silar P."/>
            <person name="Natvig D.O."/>
            <person name="Lalanne C."/>
            <person name="Gautier V."/>
            <person name="Ament-Velasquez S.L."/>
            <person name="Kruys A."/>
            <person name="Hutchinson M.I."/>
            <person name="Powell A.J."/>
            <person name="Barry K."/>
            <person name="Miller A.N."/>
            <person name="Grigoriev I.V."/>
            <person name="Debuchy R."/>
            <person name="Gladieux P."/>
            <person name="Hiltunen Thoren M."/>
            <person name="Johannesson H."/>
        </authorList>
    </citation>
    <scope>NUCLEOTIDE SEQUENCE</scope>
    <source>
        <strain evidence="1">CBS 958.72</strain>
    </source>
</reference>
<dbReference type="AlphaFoldDB" id="A0AAE0JUM1"/>
<dbReference type="EMBL" id="JAULSN010000011">
    <property type="protein sequence ID" value="KAK3361451.1"/>
    <property type="molecule type" value="Genomic_DNA"/>
</dbReference>
<comment type="caution">
    <text evidence="1">The sequence shown here is derived from an EMBL/GenBank/DDBJ whole genome shotgun (WGS) entry which is preliminary data.</text>
</comment>